<reference evidence="2" key="2">
    <citation type="submission" date="2021-04" db="EMBL/GenBank/DDBJ databases">
        <authorList>
            <person name="Gilroy R."/>
        </authorList>
    </citation>
    <scope>NUCLEOTIDE SEQUENCE</scope>
    <source>
        <strain evidence="2">ChiW19-954</strain>
    </source>
</reference>
<dbReference type="AlphaFoldDB" id="A0A9D2NLR2"/>
<dbReference type="Gene3D" id="1.10.260.40">
    <property type="entry name" value="lambda repressor-like DNA-binding domains"/>
    <property type="match status" value="1"/>
</dbReference>
<organism evidence="2 3">
    <name type="scientific">Candidatus Mediterraneibacter faecipullorum</name>
    <dbReference type="NCBI Taxonomy" id="2838670"/>
    <lineage>
        <taxon>Bacteria</taxon>
        <taxon>Bacillati</taxon>
        <taxon>Bacillota</taxon>
        <taxon>Clostridia</taxon>
        <taxon>Lachnospirales</taxon>
        <taxon>Lachnospiraceae</taxon>
        <taxon>Mediterraneibacter</taxon>
    </lineage>
</organism>
<reference evidence="2" key="1">
    <citation type="journal article" date="2021" name="PeerJ">
        <title>Extensive microbial diversity within the chicken gut microbiome revealed by metagenomics and culture.</title>
        <authorList>
            <person name="Gilroy R."/>
            <person name="Ravi A."/>
            <person name="Getino M."/>
            <person name="Pursley I."/>
            <person name="Horton D.L."/>
            <person name="Alikhan N.F."/>
            <person name="Baker D."/>
            <person name="Gharbi K."/>
            <person name="Hall N."/>
            <person name="Watson M."/>
            <person name="Adriaenssens E.M."/>
            <person name="Foster-Nyarko E."/>
            <person name="Jarju S."/>
            <person name="Secka A."/>
            <person name="Antonio M."/>
            <person name="Oren A."/>
            <person name="Chaudhuri R.R."/>
            <person name="La Ragione R."/>
            <person name="Hildebrand F."/>
            <person name="Pallen M.J."/>
        </authorList>
    </citation>
    <scope>NUCLEOTIDE SEQUENCE</scope>
    <source>
        <strain evidence="2">ChiW19-954</strain>
    </source>
</reference>
<dbReference type="InterPro" id="IPR010982">
    <property type="entry name" value="Lambda_DNA-bd_dom_sf"/>
</dbReference>
<name>A0A9D2NLR2_9FIRM</name>
<accession>A0A9D2NLR2</accession>
<dbReference type="Proteomes" id="UP000823890">
    <property type="component" value="Unassembled WGS sequence"/>
</dbReference>
<dbReference type="PROSITE" id="PS50943">
    <property type="entry name" value="HTH_CROC1"/>
    <property type="match status" value="1"/>
</dbReference>
<protein>
    <submittedName>
        <fullName evidence="2">Helix-turn-helix domain-containing protein</fullName>
    </submittedName>
</protein>
<evidence type="ECO:0000259" key="1">
    <source>
        <dbReference type="PROSITE" id="PS50943"/>
    </source>
</evidence>
<proteinExistence type="predicted"/>
<evidence type="ECO:0000313" key="3">
    <source>
        <dbReference type="Proteomes" id="UP000823890"/>
    </source>
</evidence>
<dbReference type="GO" id="GO:0003677">
    <property type="term" value="F:DNA binding"/>
    <property type="evidence" value="ECO:0007669"/>
    <property type="project" value="InterPro"/>
</dbReference>
<dbReference type="InterPro" id="IPR001387">
    <property type="entry name" value="Cro/C1-type_HTH"/>
</dbReference>
<gene>
    <name evidence="2" type="ORF">H9758_05695</name>
</gene>
<dbReference type="EMBL" id="DWWO01000073">
    <property type="protein sequence ID" value="HJC34072.1"/>
    <property type="molecule type" value="Genomic_DNA"/>
</dbReference>
<evidence type="ECO:0000313" key="2">
    <source>
        <dbReference type="EMBL" id="HJC34072.1"/>
    </source>
</evidence>
<comment type="caution">
    <text evidence="2">The sequence shown here is derived from an EMBL/GenBank/DDBJ whole genome shotgun (WGS) entry which is preliminary data.</text>
</comment>
<dbReference type="SMART" id="SM00530">
    <property type="entry name" value="HTH_XRE"/>
    <property type="match status" value="1"/>
</dbReference>
<feature type="domain" description="HTH cro/C1-type" evidence="1">
    <location>
        <begin position="19"/>
        <end position="48"/>
    </location>
</feature>
<dbReference type="Pfam" id="PF01381">
    <property type="entry name" value="HTH_3"/>
    <property type="match status" value="1"/>
</dbReference>
<dbReference type="SUPFAM" id="SSF47413">
    <property type="entry name" value="lambda repressor-like DNA-binding domains"/>
    <property type="match status" value="1"/>
</dbReference>
<sequence>MDGERMEFALQKTLSAAEVKRIRKKLKLKQKELAELMNVSVKTVAHWEGNGGSAKGTAAVMLDILRERSWLVEEMTIPERAFPLRISYMYEERLCTIIDVDDREQRVKIKNFTTDPVFCAFGRNGQPSYKEYEEFLESRCFPRSRDKMKIILNELNLPFYNPFLIVQKTEGRMAEDNFWLKIER</sequence>